<evidence type="ECO:0000313" key="2">
    <source>
        <dbReference type="EMBL" id="KAK7689345.1"/>
    </source>
</evidence>
<evidence type="ECO:0000256" key="1">
    <source>
        <dbReference type="SAM" id="MobiDB-lite"/>
    </source>
</evidence>
<dbReference type="EMBL" id="JASBNA010000008">
    <property type="protein sequence ID" value="KAK7689345.1"/>
    <property type="molecule type" value="Genomic_DNA"/>
</dbReference>
<accession>A0AAW0GDY1</accession>
<protein>
    <submittedName>
        <fullName evidence="2">Uncharacterized protein</fullName>
    </submittedName>
</protein>
<keyword evidence="3" id="KW-1185">Reference proteome</keyword>
<reference evidence="2 3" key="1">
    <citation type="submission" date="2022-09" db="EMBL/GenBank/DDBJ databases">
        <authorList>
            <person name="Palmer J.M."/>
        </authorList>
    </citation>
    <scope>NUCLEOTIDE SEQUENCE [LARGE SCALE GENOMIC DNA]</scope>
    <source>
        <strain evidence="2 3">DSM 7382</strain>
    </source>
</reference>
<proteinExistence type="predicted"/>
<feature type="region of interest" description="Disordered" evidence="1">
    <location>
        <begin position="1"/>
        <end position="52"/>
    </location>
</feature>
<comment type="caution">
    <text evidence="2">The sequence shown here is derived from an EMBL/GenBank/DDBJ whole genome shotgun (WGS) entry which is preliminary data.</text>
</comment>
<gene>
    <name evidence="2" type="ORF">QCA50_007136</name>
</gene>
<name>A0AAW0GDY1_9APHY</name>
<dbReference type="Proteomes" id="UP001385951">
    <property type="component" value="Unassembled WGS sequence"/>
</dbReference>
<organism evidence="2 3">
    <name type="scientific">Cerrena zonata</name>
    <dbReference type="NCBI Taxonomy" id="2478898"/>
    <lineage>
        <taxon>Eukaryota</taxon>
        <taxon>Fungi</taxon>
        <taxon>Dikarya</taxon>
        <taxon>Basidiomycota</taxon>
        <taxon>Agaricomycotina</taxon>
        <taxon>Agaricomycetes</taxon>
        <taxon>Polyporales</taxon>
        <taxon>Cerrenaceae</taxon>
        <taxon>Cerrena</taxon>
    </lineage>
</organism>
<evidence type="ECO:0000313" key="3">
    <source>
        <dbReference type="Proteomes" id="UP001385951"/>
    </source>
</evidence>
<feature type="compositionally biased region" description="Basic and acidic residues" evidence="1">
    <location>
        <begin position="7"/>
        <end position="21"/>
    </location>
</feature>
<sequence>MSGLINKIKEKTTSSHHREEDTPQQEEQQFSIQPHPAKTNDPRDLQGGSGFQKDASFQAFHSHGPYIPDQSVVNNIEPPAVRFFL</sequence>
<dbReference type="AlphaFoldDB" id="A0AAW0GDY1"/>